<name>A0AA38I767_9CUCU</name>
<dbReference type="PANTHER" id="PTHR33332">
    <property type="entry name" value="REVERSE TRANSCRIPTASE DOMAIN-CONTAINING PROTEIN"/>
    <property type="match status" value="1"/>
</dbReference>
<organism evidence="1 2">
    <name type="scientific">Zophobas morio</name>
    <dbReference type="NCBI Taxonomy" id="2755281"/>
    <lineage>
        <taxon>Eukaryota</taxon>
        <taxon>Metazoa</taxon>
        <taxon>Ecdysozoa</taxon>
        <taxon>Arthropoda</taxon>
        <taxon>Hexapoda</taxon>
        <taxon>Insecta</taxon>
        <taxon>Pterygota</taxon>
        <taxon>Neoptera</taxon>
        <taxon>Endopterygota</taxon>
        <taxon>Coleoptera</taxon>
        <taxon>Polyphaga</taxon>
        <taxon>Cucujiformia</taxon>
        <taxon>Tenebrionidae</taxon>
        <taxon>Zophobas</taxon>
    </lineage>
</organism>
<proteinExistence type="predicted"/>
<reference evidence="1" key="1">
    <citation type="journal article" date="2023" name="G3 (Bethesda)">
        <title>Whole genome assemblies of Zophobas morio and Tenebrio molitor.</title>
        <authorList>
            <person name="Kaur S."/>
            <person name="Stinson S.A."/>
            <person name="diCenzo G.C."/>
        </authorList>
    </citation>
    <scope>NUCLEOTIDE SEQUENCE</scope>
    <source>
        <strain evidence="1">QUZm001</strain>
    </source>
</reference>
<sequence length="192" mass="22146">MIFLRSGRRRSRVQFLKRGRSLTKDNITICYVCGRHKAFCNTCSNYSTLVLDLQAIYNWSQEWLLPLNVEKCVTLHVGSKNPRLVYSVGNDVLSSTVTHNDLEILITNNLSWSDQVVSVTKRANRMLYILSKLFSKTNHLVFAKLCGRTWNLQIALGRLCFKKIFYFWKLSSEKLQEFPLASAILIIRNGGH</sequence>
<gene>
    <name evidence="1" type="ORF">Zmor_020737</name>
</gene>
<comment type="caution">
    <text evidence="1">The sequence shown here is derived from an EMBL/GenBank/DDBJ whole genome shotgun (WGS) entry which is preliminary data.</text>
</comment>
<dbReference type="Proteomes" id="UP001168821">
    <property type="component" value="Unassembled WGS sequence"/>
</dbReference>
<accession>A0AA38I767</accession>
<dbReference type="AlphaFoldDB" id="A0AA38I767"/>
<dbReference type="EMBL" id="JALNTZ010000006">
    <property type="protein sequence ID" value="KAJ3648972.1"/>
    <property type="molecule type" value="Genomic_DNA"/>
</dbReference>
<protein>
    <submittedName>
        <fullName evidence="1">Uncharacterized protein</fullName>
    </submittedName>
</protein>
<keyword evidence="2" id="KW-1185">Reference proteome</keyword>
<dbReference type="PRINTS" id="PR01345">
    <property type="entry name" value="CERVTRCPTASE"/>
</dbReference>
<evidence type="ECO:0000313" key="1">
    <source>
        <dbReference type="EMBL" id="KAJ3648972.1"/>
    </source>
</evidence>
<evidence type="ECO:0000313" key="2">
    <source>
        <dbReference type="Proteomes" id="UP001168821"/>
    </source>
</evidence>